<reference evidence="1" key="2">
    <citation type="submission" date="2020-09" db="EMBL/GenBank/DDBJ databases">
        <authorList>
            <person name="Sun Q."/>
            <person name="Ohkuma M."/>
        </authorList>
    </citation>
    <scope>NUCLEOTIDE SEQUENCE</scope>
    <source>
        <strain evidence="1">JCM 14371</strain>
    </source>
</reference>
<name>A0A917PK54_9DEIO</name>
<dbReference type="NCBIfam" id="TIGR01509">
    <property type="entry name" value="HAD-SF-IA-v3"/>
    <property type="match status" value="1"/>
</dbReference>
<dbReference type="PRINTS" id="PR00413">
    <property type="entry name" value="HADHALOGNASE"/>
</dbReference>
<dbReference type="PANTHER" id="PTHR43481">
    <property type="entry name" value="FRUCTOSE-1-PHOSPHATE PHOSPHATASE"/>
    <property type="match status" value="1"/>
</dbReference>
<dbReference type="Proteomes" id="UP000635726">
    <property type="component" value="Unassembled WGS sequence"/>
</dbReference>
<comment type="caution">
    <text evidence="1">The sequence shown here is derived from an EMBL/GenBank/DDBJ whole genome shotgun (WGS) entry which is preliminary data.</text>
</comment>
<dbReference type="InterPro" id="IPR023214">
    <property type="entry name" value="HAD_sf"/>
</dbReference>
<dbReference type="SFLD" id="SFLDS00003">
    <property type="entry name" value="Haloacid_Dehalogenase"/>
    <property type="match status" value="1"/>
</dbReference>
<dbReference type="AlphaFoldDB" id="A0A917PK54"/>
<evidence type="ECO:0008006" key="3">
    <source>
        <dbReference type="Google" id="ProtNLM"/>
    </source>
</evidence>
<evidence type="ECO:0000313" key="1">
    <source>
        <dbReference type="EMBL" id="GGJ81667.1"/>
    </source>
</evidence>
<keyword evidence="2" id="KW-1185">Reference proteome</keyword>
<proteinExistence type="predicted"/>
<reference evidence="1" key="1">
    <citation type="journal article" date="2014" name="Int. J. Syst. Evol. Microbiol.">
        <title>Complete genome sequence of Corynebacterium casei LMG S-19264T (=DSM 44701T), isolated from a smear-ripened cheese.</title>
        <authorList>
            <consortium name="US DOE Joint Genome Institute (JGI-PGF)"/>
            <person name="Walter F."/>
            <person name="Albersmeier A."/>
            <person name="Kalinowski J."/>
            <person name="Ruckert C."/>
        </authorList>
    </citation>
    <scope>NUCLEOTIDE SEQUENCE</scope>
    <source>
        <strain evidence="1">JCM 14371</strain>
    </source>
</reference>
<evidence type="ECO:0000313" key="2">
    <source>
        <dbReference type="Proteomes" id="UP000635726"/>
    </source>
</evidence>
<dbReference type="GO" id="GO:0050308">
    <property type="term" value="F:sugar-phosphatase activity"/>
    <property type="evidence" value="ECO:0007669"/>
    <property type="project" value="TreeGrafter"/>
</dbReference>
<dbReference type="Gene3D" id="1.10.150.240">
    <property type="entry name" value="Putative phosphatase, domain 2"/>
    <property type="match status" value="1"/>
</dbReference>
<protein>
    <recommendedName>
        <fullName evidence="3">Hydrolase</fullName>
    </recommendedName>
</protein>
<organism evidence="1 2">
    <name type="scientific">Deinococcus aquiradiocola</name>
    <dbReference type="NCBI Taxonomy" id="393059"/>
    <lineage>
        <taxon>Bacteria</taxon>
        <taxon>Thermotogati</taxon>
        <taxon>Deinococcota</taxon>
        <taxon>Deinococci</taxon>
        <taxon>Deinococcales</taxon>
        <taxon>Deinococcaceae</taxon>
        <taxon>Deinococcus</taxon>
    </lineage>
</organism>
<dbReference type="InterPro" id="IPR036412">
    <property type="entry name" value="HAD-like_sf"/>
</dbReference>
<dbReference type="Pfam" id="PF00702">
    <property type="entry name" value="Hydrolase"/>
    <property type="match status" value="1"/>
</dbReference>
<dbReference type="SUPFAM" id="SSF56784">
    <property type="entry name" value="HAD-like"/>
    <property type="match status" value="1"/>
</dbReference>
<dbReference type="InterPro" id="IPR051806">
    <property type="entry name" value="HAD-like_SPP"/>
</dbReference>
<dbReference type="InterPro" id="IPR023198">
    <property type="entry name" value="PGP-like_dom2"/>
</dbReference>
<gene>
    <name evidence="1" type="ORF">GCM10008939_27000</name>
</gene>
<dbReference type="InterPro" id="IPR006439">
    <property type="entry name" value="HAD-SF_hydro_IA"/>
</dbReference>
<dbReference type="PANTHER" id="PTHR43481:SF4">
    <property type="entry name" value="GLYCEROL-1-PHOSPHATE PHOSPHOHYDROLASE 1-RELATED"/>
    <property type="match status" value="1"/>
</dbReference>
<dbReference type="EMBL" id="BMOE01000010">
    <property type="protein sequence ID" value="GGJ81667.1"/>
    <property type="molecule type" value="Genomic_DNA"/>
</dbReference>
<dbReference type="SFLD" id="SFLDG01129">
    <property type="entry name" value="C1.5:_HAD__Beta-PGM__Phosphata"/>
    <property type="match status" value="1"/>
</dbReference>
<accession>A0A917PK54</accession>
<sequence>MRHAFPSRGAFRSLTRALYTARMLDALIFDFDGTILDTETLEFRRWEGLYRRHGRTLDLRDWQTGVGTWDAFDPWLGLPDDVQARREEVHAELLADLHDDIRGTDVRAGVRDVFVQARRAGLRLALCTSSSHSWVDPWLAHHGLEGVFEVMATRDDVARVKPDPELYLLACERLGLRQDRCLAVEDSLNGATAAAAAGLRVLVVPNDVTATQAFLPEWGRVDGFEGGLQAMLRAAGVTLP</sequence>
<dbReference type="Gene3D" id="3.40.50.1000">
    <property type="entry name" value="HAD superfamily/HAD-like"/>
    <property type="match status" value="1"/>
</dbReference>